<evidence type="ECO:0000256" key="5">
    <source>
        <dbReference type="ARBA" id="ARBA00023065"/>
    </source>
</evidence>
<evidence type="ECO:0000256" key="6">
    <source>
        <dbReference type="ARBA" id="ARBA00023136"/>
    </source>
</evidence>
<keyword evidence="6 10" id="KW-0472">Membrane</keyword>
<feature type="domain" description="Potassium channel" evidence="11">
    <location>
        <begin position="336"/>
        <end position="392"/>
    </location>
</feature>
<dbReference type="EMBL" id="REGN01006254">
    <property type="protein sequence ID" value="RNA10242.1"/>
    <property type="molecule type" value="Genomic_DNA"/>
</dbReference>
<dbReference type="Proteomes" id="UP000276133">
    <property type="component" value="Unassembled WGS sequence"/>
</dbReference>
<dbReference type="InterPro" id="IPR013099">
    <property type="entry name" value="K_chnl_dom"/>
</dbReference>
<dbReference type="PANTHER" id="PTHR11003:SF334">
    <property type="entry name" value="FI03418P"/>
    <property type="match status" value="1"/>
</dbReference>
<dbReference type="Pfam" id="PF07885">
    <property type="entry name" value="Ion_trans_2"/>
    <property type="match status" value="2"/>
</dbReference>
<proteinExistence type="inferred from homology"/>
<keyword evidence="5 8" id="KW-0406">Ion transport</keyword>
<evidence type="ECO:0000256" key="9">
    <source>
        <dbReference type="SAM" id="MobiDB-lite"/>
    </source>
</evidence>
<feature type="transmembrane region" description="Helical" evidence="10">
    <location>
        <begin position="336"/>
        <end position="355"/>
    </location>
</feature>
<dbReference type="GO" id="GO:0005886">
    <property type="term" value="C:plasma membrane"/>
    <property type="evidence" value="ECO:0007669"/>
    <property type="project" value="TreeGrafter"/>
</dbReference>
<keyword evidence="2 8" id="KW-0813">Transport</keyword>
<comment type="subcellular location">
    <subcellularLocation>
        <location evidence="1">Membrane</location>
        <topology evidence="1">Multi-pass membrane protein</topology>
    </subcellularLocation>
</comment>
<feature type="transmembrane region" description="Helical" evidence="10">
    <location>
        <begin position="507"/>
        <end position="530"/>
    </location>
</feature>
<comment type="similarity">
    <text evidence="8">Belongs to the two pore domain potassium channel (TC 1.A.1.8) family.</text>
</comment>
<dbReference type="PANTHER" id="PTHR11003">
    <property type="entry name" value="POTASSIUM CHANNEL, SUBFAMILY K"/>
    <property type="match status" value="1"/>
</dbReference>
<feature type="domain" description="Potassium channel" evidence="11">
    <location>
        <begin position="455"/>
        <end position="534"/>
    </location>
</feature>
<keyword evidence="13" id="KW-1185">Reference proteome</keyword>
<evidence type="ECO:0000256" key="7">
    <source>
        <dbReference type="ARBA" id="ARBA00023303"/>
    </source>
</evidence>
<keyword evidence="3 8" id="KW-0812">Transmembrane</keyword>
<dbReference type="PRINTS" id="PR01333">
    <property type="entry name" value="2POREKCHANEL"/>
</dbReference>
<name>A0A3M7QG93_BRAPC</name>
<dbReference type="Gene3D" id="1.10.287.70">
    <property type="match status" value="1"/>
</dbReference>
<protein>
    <submittedName>
        <fullName evidence="12">T family of potassium channels 18-like</fullName>
    </submittedName>
</protein>
<feature type="region of interest" description="Disordered" evidence="9">
    <location>
        <begin position="1"/>
        <end position="22"/>
    </location>
</feature>
<keyword evidence="4 10" id="KW-1133">Transmembrane helix</keyword>
<feature type="transmembrane region" description="Helical" evidence="10">
    <location>
        <begin position="447"/>
        <end position="469"/>
    </location>
</feature>
<evidence type="ECO:0000256" key="1">
    <source>
        <dbReference type="ARBA" id="ARBA00004141"/>
    </source>
</evidence>
<evidence type="ECO:0000256" key="4">
    <source>
        <dbReference type="ARBA" id="ARBA00022989"/>
    </source>
</evidence>
<reference evidence="12 13" key="1">
    <citation type="journal article" date="2018" name="Sci. Rep.">
        <title>Genomic signatures of local adaptation to the degree of environmental predictability in rotifers.</title>
        <authorList>
            <person name="Franch-Gras L."/>
            <person name="Hahn C."/>
            <person name="Garcia-Roger E.M."/>
            <person name="Carmona M.J."/>
            <person name="Serra M."/>
            <person name="Gomez A."/>
        </authorList>
    </citation>
    <scope>NUCLEOTIDE SEQUENCE [LARGE SCALE GENOMIC DNA]</scope>
    <source>
        <strain evidence="12">HYR1</strain>
    </source>
</reference>
<dbReference type="AlphaFoldDB" id="A0A3M7QG93"/>
<keyword evidence="7 8" id="KW-0407">Ion channel</keyword>
<gene>
    <name evidence="12" type="ORF">BpHYR1_032762</name>
</gene>
<evidence type="ECO:0000259" key="11">
    <source>
        <dbReference type="Pfam" id="PF07885"/>
    </source>
</evidence>
<evidence type="ECO:0000256" key="8">
    <source>
        <dbReference type="RuleBase" id="RU003857"/>
    </source>
</evidence>
<comment type="caution">
    <text evidence="12">The sequence shown here is derived from an EMBL/GenBank/DDBJ whole genome shotgun (WGS) entry which is preliminary data.</text>
</comment>
<dbReference type="OrthoDB" id="297496at2759"/>
<dbReference type="GO" id="GO:0022841">
    <property type="term" value="F:potassium ion leak channel activity"/>
    <property type="evidence" value="ECO:0007669"/>
    <property type="project" value="TreeGrafter"/>
</dbReference>
<feature type="transmembrane region" description="Helical" evidence="10">
    <location>
        <begin position="157"/>
        <end position="183"/>
    </location>
</feature>
<evidence type="ECO:0000256" key="3">
    <source>
        <dbReference type="ARBA" id="ARBA00022692"/>
    </source>
</evidence>
<feature type="compositionally biased region" description="Polar residues" evidence="9">
    <location>
        <begin position="1"/>
        <end position="19"/>
    </location>
</feature>
<evidence type="ECO:0000256" key="2">
    <source>
        <dbReference type="ARBA" id="ARBA00022448"/>
    </source>
</evidence>
<organism evidence="12 13">
    <name type="scientific">Brachionus plicatilis</name>
    <name type="common">Marine rotifer</name>
    <name type="synonym">Brachionus muelleri</name>
    <dbReference type="NCBI Taxonomy" id="10195"/>
    <lineage>
        <taxon>Eukaryota</taxon>
        <taxon>Metazoa</taxon>
        <taxon>Spiralia</taxon>
        <taxon>Gnathifera</taxon>
        <taxon>Rotifera</taxon>
        <taxon>Eurotatoria</taxon>
        <taxon>Monogononta</taxon>
        <taxon>Pseudotrocha</taxon>
        <taxon>Ploima</taxon>
        <taxon>Brachionidae</taxon>
        <taxon>Brachionus</taxon>
    </lineage>
</organism>
<evidence type="ECO:0000313" key="13">
    <source>
        <dbReference type="Proteomes" id="UP000276133"/>
    </source>
</evidence>
<feature type="transmembrane region" description="Helical" evidence="10">
    <location>
        <begin position="475"/>
        <end position="495"/>
    </location>
</feature>
<feature type="transmembrane region" description="Helical" evidence="10">
    <location>
        <begin position="367"/>
        <end position="384"/>
    </location>
</feature>
<dbReference type="SUPFAM" id="SSF81324">
    <property type="entry name" value="Voltage-gated potassium channels"/>
    <property type="match status" value="2"/>
</dbReference>
<dbReference type="STRING" id="10195.A0A3M7QG93"/>
<dbReference type="GO" id="GO:0030322">
    <property type="term" value="P:stabilization of membrane potential"/>
    <property type="evidence" value="ECO:0007669"/>
    <property type="project" value="TreeGrafter"/>
</dbReference>
<accession>A0A3M7QG93</accession>
<dbReference type="GO" id="GO:0015271">
    <property type="term" value="F:outward rectifier potassium channel activity"/>
    <property type="evidence" value="ECO:0007669"/>
    <property type="project" value="TreeGrafter"/>
</dbReference>
<evidence type="ECO:0000256" key="10">
    <source>
        <dbReference type="SAM" id="Phobius"/>
    </source>
</evidence>
<evidence type="ECO:0000313" key="12">
    <source>
        <dbReference type="EMBL" id="RNA10242.1"/>
    </source>
</evidence>
<dbReference type="InterPro" id="IPR003280">
    <property type="entry name" value="2pore_dom_K_chnl"/>
</dbReference>
<sequence length="550" mass="63707">MKFTNQTPNFLNDNGSNVTKKNDTKMNESEFQKPNFFGKFFSRNKSVPKIEDELKTETETNSSAKTDANFCNTLGSLWKKKDKKNHKENDQQEIDELLKPSPQLPMVKFDDDGDFFKENLPKLVEENELKKSNSHIVYIGESISIDTRKAKKYLKRAFKFAFSQIGLAGLVVGYVILGALLFMKIESNYEKENQNKIEKNREEFFESVKISAENMFNTFLNENFHTQYSIYRKEEILKNNKELPHDFLYGPIRKPVDNNKTDSGYPEAIFAGYSSGKDEVKYDRKSYESKKKPSWYIQLDREHFYNEVKFHLRNLLIENDKIEDKDKPNMLAREDIWSYPNALLYSTTVITTIGYGNITPKSNTGKILTIFYAMIGIPLMFMCLTNTGDLLAELFIISYSKCIRFIYRRIFKHKLKIPYSSSKFEENKKEMLTEFEMEYDNPNDRHVPIVATLGVLTAYIFAGAGIFAFTEEWSILDGAYFCFITFTTIGFGDFVPGKNTLATEKRGMAALCTLYLLVGMVIMAMCFKLMQDEVTSKARWFGLRLGIIDQ</sequence>